<keyword evidence="2" id="KW-1185">Reference proteome</keyword>
<accession>A0ACB5THW6</accession>
<proteinExistence type="predicted"/>
<evidence type="ECO:0000313" key="2">
    <source>
        <dbReference type="Proteomes" id="UP001165101"/>
    </source>
</evidence>
<dbReference type="Proteomes" id="UP001165101">
    <property type="component" value="Unassembled WGS sequence"/>
</dbReference>
<name>A0ACB5THW6_CANBO</name>
<gene>
    <name evidence="1" type="ORF">Cboi01_000098600</name>
</gene>
<evidence type="ECO:0000313" key="1">
    <source>
        <dbReference type="EMBL" id="GME88597.1"/>
    </source>
</evidence>
<organism evidence="1 2">
    <name type="scientific">Candida boidinii</name>
    <name type="common">Yeast</name>
    <dbReference type="NCBI Taxonomy" id="5477"/>
    <lineage>
        <taxon>Eukaryota</taxon>
        <taxon>Fungi</taxon>
        <taxon>Dikarya</taxon>
        <taxon>Ascomycota</taxon>
        <taxon>Saccharomycotina</taxon>
        <taxon>Pichiomycetes</taxon>
        <taxon>Pichiales</taxon>
        <taxon>Pichiaceae</taxon>
        <taxon>Ogataea</taxon>
        <taxon>Ogataea/Candida clade</taxon>
    </lineage>
</organism>
<protein>
    <submittedName>
        <fullName evidence="1">Unnamed protein product</fullName>
    </submittedName>
</protein>
<reference evidence="1" key="1">
    <citation type="submission" date="2023-04" db="EMBL/GenBank/DDBJ databases">
        <title>Candida boidinii NBRC 1967.</title>
        <authorList>
            <person name="Ichikawa N."/>
            <person name="Sato H."/>
            <person name="Tonouchi N."/>
        </authorList>
    </citation>
    <scope>NUCLEOTIDE SEQUENCE</scope>
    <source>
        <strain evidence="1">NBRC 1967</strain>
    </source>
</reference>
<dbReference type="EMBL" id="BSXV01000322">
    <property type="protein sequence ID" value="GME88597.1"/>
    <property type="molecule type" value="Genomic_DNA"/>
</dbReference>
<sequence>MSNPAQTLASHLASLDAKWLTRWKSMTKNGSLNPRRLVKPTHDKKIYSFAMFPYPSGNLHMGHVRVYAISDVLSRYYRMKGYDVIHPMGWDAFGLPAENAAVERGVSPDEWTKLNIKNMKNQMEYLMADFDWDKEVTTCNPDYYKWTQKIFLLMYENGLAYRKKAEINWDPIDNTVLANEQVDDKGRSWRSGAIVEKRLLEQWFLGITKFAKELNKDLDLLDEWPSKVKAMQRNWIGESKGGEIKFDIKLNDDRVKLDKDTIDVFTTRAETIYSVQYVALSFDHPIVQQYVKIDQGLNKFIEFENHQKQKMTEFGENTSKAGYLLDNISVVNPLDSKVSNIPIFVAPYVIGGYGHGAVMGCPGHDERDYDFWFENMGNNSNIIKTVEPKVKELDKPFDESKPFLSKNGVMNSNARELSGMDSNDAREKVIKSLTDIGKGSSKIQYKLRDWLISRQRFWGAPIPIIHCEDCGPVAVPDEDLPVLLPKVDKLLGRGGSPLASMPEFIDCKCPKCHKDAKRDSDTMDTFMDSSWYMFRYLDSKNTKEIFNKDIINKYMPVDQYIGGIEHAILHLLYTRFISKFLGSIGYWSNKEMNCEPIRRLVSQGMVHGKTFIDPDTGKFLKPDEYEIIDNGNSAIVKSSGVKANISFEKMSKSKYNGVEPTEFIKRHGSDSTRAHILFQAPITDILDWDESKIVGIHRWLRKILRISDFLQNEIKDSKEFNELNSIDTSIDYSKCNDSEIEFLTDIQNNIKLIEESYEKTLLLNVIISEYIKFTNRLFDEIDINNLKFKENSKISLKIFYKSYIKLLKMISPVVPTVAEESNEMLHLKFNNNNDNDELNSNYDSILASEWPGHEVIKTDNVSYNIMINGKMRFVHKSNKQLIEDGESKCIEELINTKDGKKWIGDKEIKKVIMKPKAIVIITSK</sequence>
<comment type="caution">
    <text evidence="1">The sequence shown here is derived from an EMBL/GenBank/DDBJ whole genome shotgun (WGS) entry which is preliminary data.</text>
</comment>